<keyword evidence="6" id="KW-0963">Cytoplasm</keyword>
<dbReference type="KEGG" id="hcz:G9Q37_12475"/>
<dbReference type="SMART" id="SM00644">
    <property type="entry name" value="Ami_2"/>
    <property type="match status" value="1"/>
</dbReference>
<dbReference type="SUPFAM" id="SSF55846">
    <property type="entry name" value="N-acetylmuramoyl-L-alanine amidase-like"/>
    <property type="match status" value="1"/>
</dbReference>
<dbReference type="CDD" id="cd06583">
    <property type="entry name" value="PGRP"/>
    <property type="match status" value="1"/>
</dbReference>
<organism evidence="14 15">
    <name type="scientific">Hydrogenophaga crocea</name>
    <dbReference type="NCBI Taxonomy" id="2716225"/>
    <lineage>
        <taxon>Bacteria</taxon>
        <taxon>Pseudomonadati</taxon>
        <taxon>Pseudomonadota</taxon>
        <taxon>Betaproteobacteria</taxon>
        <taxon>Burkholderiales</taxon>
        <taxon>Comamonadaceae</taxon>
        <taxon>Hydrogenophaga</taxon>
    </lineage>
</organism>
<dbReference type="PANTHER" id="PTHR30417">
    <property type="entry name" value="N-ACETYLMURAMOYL-L-ALANINE AMIDASE AMID"/>
    <property type="match status" value="1"/>
</dbReference>
<evidence type="ECO:0000256" key="9">
    <source>
        <dbReference type="ARBA" id="ARBA00022833"/>
    </source>
</evidence>
<evidence type="ECO:0000256" key="8">
    <source>
        <dbReference type="ARBA" id="ARBA00022801"/>
    </source>
</evidence>
<comment type="subcellular location">
    <subcellularLocation>
        <location evidence="3">Cytoplasm</location>
    </subcellularLocation>
</comment>
<keyword evidence="15" id="KW-1185">Reference proteome</keyword>
<comment type="cofactor">
    <cofactor evidence="2">
        <name>Zn(2+)</name>
        <dbReference type="ChEBI" id="CHEBI:29105"/>
    </cofactor>
</comment>
<dbReference type="Pfam" id="PF01510">
    <property type="entry name" value="Amidase_2"/>
    <property type="match status" value="1"/>
</dbReference>
<evidence type="ECO:0000256" key="4">
    <source>
        <dbReference type="ARBA" id="ARBA00007553"/>
    </source>
</evidence>
<dbReference type="InterPro" id="IPR036505">
    <property type="entry name" value="Amidase/PGRP_sf"/>
</dbReference>
<evidence type="ECO:0000313" key="14">
    <source>
        <dbReference type="EMBL" id="QIM52901.1"/>
    </source>
</evidence>
<evidence type="ECO:0000256" key="3">
    <source>
        <dbReference type="ARBA" id="ARBA00004496"/>
    </source>
</evidence>
<evidence type="ECO:0000313" key="15">
    <source>
        <dbReference type="Proteomes" id="UP000503162"/>
    </source>
</evidence>
<dbReference type="GO" id="GO:0005737">
    <property type="term" value="C:cytoplasm"/>
    <property type="evidence" value="ECO:0007669"/>
    <property type="project" value="UniProtKB-SubCell"/>
</dbReference>
<dbReference type="EC" id="3.5.1.28" evidence="5"/>
<keyword evidence="9" id="KW-0862">Zinc</keyword>
<dbReference type="NCBIfam" id="NF008758">
    <property type="entry name" value="PRK11789.1"/>
    <property type="match status" value="1"/>
</dbReference>
<dbReference type="Gene3D" id="3.40.80.10">
    <property type="entry name" value="Peptidoglycan recognition protein-like"/>
    <property type="match status" value="1"/>
</dbReference>
<dbReference type="RefSeq" id="WP_166227503.1">
    <property type="nucleotide sequence ID" value="NZ_CP049989.1"/>
</dbReference>
<dbReference type="GO" id="GO:0009254">
    <property type="term" value="P:peptidoglycan turnover"/>
    <property type="evidence" value="ECO:0007669"/>
    <property type="project" value="TreeGrafter"/>
</dbReference>
<dbReference type="EMBL" id="CP049989">
    <property type="protein sequence ID" value="QIM52901.1"/>
    <property type="molecule type" value="Genomic_DNA"/>
</dbReference>
<dbReference type="InterPro" id="IPR051206">
    <property type="entry name" value="NAMLAA_amidase_2"/>
</dbReference>
<evidence type="ECO:0000259" key="13">
    <source>
        <dbReference type="SMART" id="SM00644"/>
    </source>
</evidence>
<keyword evidence="7" id="KW-0479">Metal-binding</keyword>
<dbReference type="InterPro" id="IPR002502">
    <property type="entry name" value="Amidase_domain"/>
</dbReference>
<dbReference type="GO" id="GO:0008745">
    <property type="term" value="F:N-acetylmuramoyl-L-alanine amidase activity"/>
    <property type="evidence" value="ECO:0007669"/>
    <property type="project" value="UniProtKB-EC"/>
</dbReference>
<evidence type="ECO:0000256" key="5">
    <source>
        <dbReference type="ARBA" id="ARBA00011901"/>
    </source>
</evidence>
<comment type="catalytic activity">
    <reaction evidence="1">
        <text>Hydrolyzes the link between N-acetylmuramoyl residues and L-amino acid residues in certain cell-wall glycopeptides.</text>
        <dbReference type="EC" id="3.5.1.28"/>
    </reaction>
</comment>
<dbReference type="AlphaFoldDB" id="A0A6G8IIE2"/>
<dbReference type="GO" id="GO:0046872">
    <property type="term" value="F:metal ion binding"/>
    <property type="evidence" value="ECO:0007669"/>
    <property type="project" value="UniProtKB-KW"/>
</dbReference>
<comment type="similarity">
    <text evidence="4">Belongs to the N-acetylmuramoyl-L-alanine amidase 2 family.</text>
</comment>
<evidence type="ECO:0000256" key="12">
    <source>
        <dbReference type="ARBA" id="ARBA00042615"/>
    </source>
</evidence>
<proteinExistence type="inferred from homology"/>
<evidence type="ECO:0000256" key="10">
    <source>
        <dbReference type="ARBA" id="ARBA00023316"/>
    </source>
</evidence>
<evidence type="ECO:0000256" key="6">
    <source>
        <dbReference type="ARBA" id="ARBA00022490"/>
    </source>
</evidence>
<keyword evidence="8 14" id="KW-0378">Hydrolase</keyword>
<keyword evidence="10" id="KW-0961">Cell wall biogenesis/degradation</keyword>
<sequence length="204" mass="22590">MSEAWQRGWWAGAQALGSPNFGARPAHTAIDLVVVHSISLPPGEFGGDAVERLFTNRLDWDAHPYFQTIRGIEVSAHFFVRRDGRVQQFVSTLDRAWHAGRSAWRGRENCNDFSIGIELEGLEGGTFEDAQYTALARVFRALAAHHPLTQVVGHEHIAPGRKQDPGAGFDWCRLRHTLGWSATCFPEVEKKFIGSAPAMPSNSA</sequence>
<dbReference type="GO" id="GO:0071555">
    <property type="term" value="P:cell wall organization"/>
    <property type="evidence" value="ECO:0007669"/>
    <property type="project" value="UniProtKB-KW"/>
</dbReference>
<feature type="domain" description="N-acetylmuramoyl-L-alanine amidase" evidence="13">
    <location>
        <begin position="18"/>
        <end position="166"/>
    </location>
</feature>
<protein>
    <recommendedName>
        <fullName evidence="11">1,6-anhydro-N-acetylmuramyl-L-alanine amidase AmpD</fullName>
        <ecNumber evidence="5">3.5.1.28</ecNumber>
    </recommendedName>
    <alternativeName>
        <fullName evidence="12">N-acetylmuramoyl-L-alanine amidase</fullName>
    </alternativeName>
</protein>
<reference evidence="14 15" key="1">
    <citation type="submission" date="2020-03" db="EMBL/GenBank/DDBJ databases">
        <title>Hydrogenophaga sp. nov. isolated from cyanobacterial mat.</title>
        <authorList>
            <person name="Thorat V."/>
            <person name="Kirdat K."/>
            <person name="Tiwarekar B."/>
            <person name="Costa E.D."/>
            <person name="Yadav A."/>
        </authorList>
    </citation>
    <scope>NUCLEOTIDE SEQUENCE [LARGE SCALE GENOMIC DNA]</scope>
    <source>
        <strain evidence="14 15">BA0156</strain>
    </source>
</reference>
<gene>
    <name evidence="14" type="primary">ampD</name>
    <name evidence="14" type="ORF">G9Q37_12475</name>
</gene>
<dbReference type="PANTHER" id="PTHR30417:SF4">
    <property type="entry name" value="1,6-ANHYDRO-N-ACETYLMURAMYL-L-ALANINE AMIDASE AMPD"/>
    <property type="match status" value="1"/>
</dbReference>
<evidence type="ECO:0000256" key="7">
    <source>
        <dbReference type="ARBA" id="ARBA00022723"/>
    </source>
</evidence>
<dbReference type="GO" id="GO:0009253">
    <property type="term" value="P:peptidoglycan catabolic process"/>
    <property type="evidence" value="ECO:0007669"/>
    <property type="project" value="InterPro"/>
</dbReference>
<evidence type="ECO:0000256" key="2">
    <source>
        <dbReference type="ARBA" id="ARBA00001947"/>
    </source>
</evidence>
<name>A0A6G8IIE2_9BURK</name>
<dbReference type="Proteomes" id="UP000503162">
    <property type="component" value="Chromosome"/>
</dbReference>
<evidence type="ECO:0000256" key="11">
    <source>
        <dbReference type="ARBA" id="ARBA00039257"/>
    </source>
</evidence>
<accession>A0A6G8IIE2</accession>
<evidence type="ECO:0000256" key="1">
    <source>
        <dbReference type="ARBA" id="ARBA00001561"/>
    </source>
</evidence>